<feature type="compositionally biased region" description="Low complexity" evidence="2">
    <location>
        <begin position="168"/>
        <end position="178"/>
    </location>
</feature>
<dbReference type="PANTHER" id="PTHR47491">
    <property type="entry name" value="CAP-GLY DOMAIN LINKER"/>
    <property type="match status" value="1"/>
</dbReference>
<protein>
    <recommendedName>
        <fullName evidence="3">DUF7653 domain-containing protein</fullName>
    </recommendedName>
</protein>
<reference evidence="4 5" key="1">
    <citation type="journal article" date="2020" name="Mol. Plant">
        <title>The Chromosome-Based Rubber Tree Genome Provides New Insights into Spurge Genome Evolution and Rubber Biosynthesis.</title>
        <authorList>
            <person name="Liu J."/>
            <person name="Shi C."/>
            <person name="Shi C.C."/>
            <person name="Li W."/>
            <person name="Zhang Q.J."/>
            <person name="Zhang Y."/>
            <person name="Li K."/>
            <person name="Lu H.F."/>
            <person name="Shi C."/>
            <person name="Zhu S.T."/>
            <person name="Xiao Z.Y."/>
            <person name="Nan H."/>
            <person name="Yue Y."/>
            <person name="Zhu X.G."/>
            <person name="Wu Y."/>
            <person name="Hong X.N."/>
            <person name="Fan G.Y."/>
            <person name="Tong Y."/>
            <person name="Zhang D."/>
            <person name="Mao C.L."/>
            <person name="Liu Y.L."/>
            <person name="Hao S.J."/>
            <person name="Liu W.Q."/>
            <person name="Lv M.Q."/>
            <person name="Zhang H.B."/>
            <person name="Liu Y."/>
            <person name="Hu-Tang G.R."/>
            <person name="Wang J.P."/>
            <person name="Wang J.H."/>
            <person name="Sun Y.H."/>
            <person name="Ni S.B."/>
            <person name="Chen W.B."/>
            <person name="Zhang X.C."/>
            <person name="Jiao Y.N."/>
            <person name="Eichler E.E."/>
            <person name="Li G.H."/>
            <person name="Liu X."/>
            <person name="Gao L.Z."/>
        </authorList>
    </citation>
    <scope>NUCLEOTIDE SEQUENCE [LARGE SCALE GENOMIC DNA]</scope>
    <source>
        <strain evidence="5">cv. GT1</strain>
        <tissue evidence="4">Leaf</tissue>
    </source>
</reference>
<feature type="compositionally biased region" description="Low complexity" evidence="2">
    <location>
        <begin position="9"/>
        <end position="21"/>
    </location>
</feature>
<dbReference type="Proteomes" id="UP000467840">
    <property type="component" value="Chromosome 7"/>
</dbReference>
<comment type="caution">
    <text evidence="4">The sequence shown here is derived from an EMBL/GenBank/DDBJ whole genome shotgun (WGS) entry which is preliminary data.</text>
</comment>
<dbReference type="PANTHER" id="PTHR47491:SF5">
    <property type="entry name" value="CAP-GLY DOMAIN LINKER"/>
    <property type="match status" value="1"/>
</dbReference>
<feature type="region of interest" description="Disordered" evidence="2">
    <location>
        <begin position="38"/>
        <end position="79"/>
    </location>
</feature>
<dbReference type="AlphaFoldDB" id="A0A6A6L3F4"/>
<accession>A0A6A6L3F4</accession>
<proteinExistence type="predicted"/>
<feature type="region of interest" description="Disordered" evidence="2">
    <location>
        <begin position="1"/>
        <end position="26"/>
    </location>
</feature>
<feature type="compositionally biased region" description="Basic and acidic residues" evidence="2">
    <location>
        <begin position="231"/>
        <end position="243"/>
    </location>
</feature>
<evidence type="ECO:0000313" key="4">
    <source>
        <dbReference type="EMBL" id="KAF2295871.1"/>
    </source>
</evidence>
<evidence type="ECO:0000259" key="3">
    <source>
        <dbReference type="Pfam" id="PF24670"/>
    </source>
</evidence>
<organism evidence="4 5">
    <name type="scientific">Hevea brasiliensis</name>
    <name type="common">Para rubber tree</name>
    <name type="synonym">Siphonia brasiliensis</name>
    <dbReference type="NCBI Taxonomy" id="3981"/>
    <lineage>
        <taxon>Eukaryota</taxon>
        <taxon>Viridiplantae</taxon>
        <taxon>Streptophyta</taxon>
        <taxon>Embryophyta</taxon>
        <taxon>Tracheophyta</taxon>
        <taxon>Spermatophyta</taxon>
        <taxon>Magnoliopsida</taxon>
        <taxon>eudicotyledons</taxon>
        <taxon>Gunneridae</taxon>
        <taxon>Pentapetalae</taxon>
        <taxon>rosids</taxon>
        <taxon>fabids</taxon>
        <taxon>Malpighiales</taxon>
        <taxon>Euphorbiaceae</taxon>
        <taxon>Crotonoideae</taxon>
        <taxon>Micrandreae</taxon>
        <taxon>Hevea</taxon>
    </lineage>
</organism>
<feature type="region of interest" description="Disordered" evidence="2">
    <location>
        <begin position="207"/>
        <end position="243"/>
    </location>
</feature>
<gene>
    <name evidence="4" type="ORF">GH714_034721</name>
</gene>
<evidence type="ECO:0000256" key="1">
    <source>
        <dbReference type="SAM" id="Coils"/>
    </source>
</evidence>
<feature type="coiled-coil region" evidence="1">
    <location>
        <begin position="403"/>
        <end position="554"/>
    </location>
</feature>
<dbReference type="EMBL" id="JAAGAX010000013">
    <property type="protein sequence ID" value="KAF2295871.1"/>
    <property type="molecule type" value="Genomic_DNA"/>
</dbReference>
<keyword evidence="5" id="KW-1185">Reference proteome</keyword>
<dbReference type="Pfam" id="PF24670">
    <property type="entry name" value="DUF7653"/>
    <property type="match status" value="1"/>
</dbReference>
<name>A0A6A6L3F4_HEVBR</name>
<feature type="region of interest" description="Disordered" evidence="2">
    <location>
        <begin position="101"/>
        <end position="178"/>
    </location>
</feature>
<sequence length="644" mass="73834">MKKLFFFRSSSSSNGNNNNGSLPSTDKQVYWDIPLETGLNSHGGDKADNSFRSPKGLFSKSRKQVYDNPTSSSMSSYLRRSRSMSSAGFLVDGLEQRDFSCIDDQSRSPSSSINSAAHQRCDHQSRRRAITPERQAKAKRFESTTIQNAYGQDRSGSSGSSKSHHDSSGSSTSSNISSKVLDRYIDGEHQQERSKPKNTALQRNFAVNGNAGGKLPPRVQYTAPASPTDGGNDKHRSQSFREAKGTRLHFSSRDWVENGFGHESPRRLAKNVIERLSQTHSFRKSSLKEFNHDIPITIEDIYAGSMNKCVDSNIDIPSQKSYSPEEPYETINSYNGDDFVGSQNQTGLLGNNFGDMNTVQQEMLELWNYREDLRKLSRRNITEDRLSLAIEVSSLLNNRISERDASREELRLAKTELESQTRRLEKEKSELQSALEKELDRRSSDWSLKLEKYQLEEHRLRERVRELAEQNVSLQREVSSFSEREAESRSVITYSEQQLKHLTSKLEEVSKEKHELIENLSELQDKYKVAEEDLNCIKRNFEEKDKECKELQKSTARLLRTCKEQEKTVEGLREAYGEEIEKKLSLEEFDKRVTKMQMEQMRLTGAELALRREAESHRIEIDSLRHENIGLLNRLKCNGKRLVL</sequence>
<feature type="domain" description="DUF7653" evidence="3">
    <location>
        <begin position="609"/>
        <end position="641"/>
    </location>
</feature>
<dbReference type="InterPro" id="IPR056070">
    <property type="entry name" value="DUF7653"/>
</dbReference>
<keyword evidence="1" id="KW-0175">Coiled coil</keyword>
<feature type="compositionally biased region" description="Basic and acidic residues" evidence="2">
    <location>
        <begin position="119"/>
        <end position="142"/>
    </location>
</feature>
<evidence type="ECO:0000256" key="2">
    <source>
        <dbReference type="SAM" id="MobiDB-lite"/>
    </source>
</evidence>
<evidence type="ECO:0000313" key="5">
    <source>
        <dbReference type="Proteomes" id="UP000467840"/>
    </source>
</evidence>